<dbReference type="Proteomes" id="UP000316916">
    <property type="component" value="Unassembled WGS sequence"/>
</dbReference>
<organism evidence="1 2">
    <name type="scientific">Chryseobacterium rhizoplanae</name>
    <dbReference type="NCBI Taxonomy" id="1609531"/>
    <lineage>
        <taxon>Bacteria</taxon>
        <taxon>Pseudomonadati</taxon>
        <taxon>Bacteroidota</taxon>
        <taxon>Flavobacteriia</taxon>
        <taxon>Flavobacteriales</taxon>
        <taxon>Weeksellaceae</taxon>
        <taxon>Chryseobacterium group</taxon>
        <taxon>Chryseobacterium</taxon>
    </lineage>
</organism>
<dbReference type="AlphaFoldDB" id="A0A521AI73"/>
<evidence type="ECO:0000313" key="2">
    <source>
        <dbReference type="Proteomes" id="UP000316916"/>
    </source>
</evidence>
<accession>A0A521AI73</accession>
<dbReference type="Gene3D" id="6.10.140.1630">
    <property type="match status" value="1"/>
</dbReference>
<dbReference type="EMBL" id="FXTC01000001">
    <property type="protein sequence ID" value="SMO34451.1"/>
    <property type="molecule type" value="Genomic_DNA"/>
</dbReference>
<proteinExistence type="predicted"/>
<sequence>MYMLKTVDNISELRNTNGQFEGESILLLGYYIPGDKGHLIYKWTFSTAIDDGGSIINGTGGSWIAIFENQQFNSKDFSLFPISTTPNYNNFNSQQALFDKVRNYAIDHNLNLVFDNGNYSVNIFRTGYAVNKMKINIIGKGTVNFYLKKNSTPTMVQFWDDAYVENINFYSLETELDSQRATTESRNRIYLRRCGFFNFKNQTNGNSWGLYAKNTNDLTVDNCYFGNNGQSDFSIVDNCNNIKIVNPVNSIDNGMYLNIEPNSIEINQNIQLQGGAYRRINLLVNTLSANPVQNMTIIGCQIDWLMYDGADCEIIGSQIKKITNQEVVNIPMGNLDLNLRFGPNLIPDPYLIDFDYSQSVRSWIFGTATSLVIDRVNKDYTKIGNRNIANHSTTIKSKLIPVNATSKYLFMLNGNANYFGTISNIARCFRIELYDSNQQLITITKPVAGVDTQFQNIVGSAFRFPLSVEGSTGFTNQIAILEFEQYAPQTKYVKIELGKYNVNQNEFDFKFISLNEILSFEKGESISSYISRNLPNGRYKITTTPPENPIENRTTGAMTGDILYSETGQSWIVTNGNVRPIKVDKINKKMENQVDSIAIDTTTLVSNFNDLLKKLRDAGLMNN</sequence>
<protein>
    <submittedName>
        <fullName evidence="1">Uncharacterized protein</fullName>
    </submittedName>
</protein>
<keyword evidence="2" id="KW-1185">Reference proteome</keyword>
<reference evidence="1 2" key="1">
    <citation type="submission" date="2017-05" db="EMBL/GenBank/DDBJ databases">
        <authorList>
            <person name="Varghese N."/>
            <person name="Submissions S."/>
        </authorList>
    </citation>
    <scope>NUCLEOTIDE SEQUENCE [LARGE SCALE GENOMIC DNA]</scope>
    <source>
        <strain evidence="1 2">DSM 29371</strain>
    </source>
</reference>
<name>A0A521AI73_9FLAO</name>
<evidence type="ECO:0000313" key="1">
    <source>
        <dbReference type="EMBL" id="SMO34451.1"/>
    </source>
</evidence>
<gene>
    <name evidence="1" type="ORF">SAMN06265171_101152</name>
</gene>